<name>A0A1D2MXB8_ORCCI</name>
<dbReference type="PANTHER" id="PTHR11060:SF0">
    <property type="entry name" value="PROTEIN MEMO1"/>
    <property type="match status" value="1"/>
</dbReference>
<comment type="similarity">
    <text evidence="1">Belongs to the MEMO1 family.</text>
</comment>
<dbReference type="Proteomes" id="UP000094527">
    <property type="component" value="Unassembled WGS sequence"/>
</dbReference>
<dbReference type="EMBL" id="LJIJ01000428">
    <property type="protein sequence ID" value="ODM97608.1"/>
    <property type="molecule type" value="Genomic_DNA"/>
</dbReference>
<protein>
    <submittedName>
        <fullName evidence="2">Protein MEMO1</fullName>
    </submittedName>
</protein>
<dbReference type="Pfam" id="PF01875">
    <property type="entry name" value="Memo"/>
    <property type="match status" value="1"/>
</dbReference>
<evidence type="ECO:0000313" key="3">
    <source>
        <dbReference type="Proteomes" id="UP000094527"/>
    </source>
</evidence>
<dbReference type="NCBIfam" id="TIGR04336">
    <property type="entry name" value="AmmeMemoSam_B"/>
    <property type="match status" value="1"/>
</dbReference>
<dbReference type="OrthoDB" id="417112at2759"/>
<reference evidence="2 3" key="1">
    <citation type="journal article" date="2016" name="Genome Biol. Evol.">
        <title>Gene Family Evolution Reflects Adaptation to Soil Environmental Stressors in the Genome of the Collembolan Orchesella cincta.</title>
        <authorList>
            <person name="Faddeeva-Vakhrusheva A."/>
            <person name="Derks M.F."/>
            <person name="Anvar S.Y."/>
            <person name="Agamennone V."/>
            <person name="Suring W."/>
            <person name="Smit S."/>
            <person name="van Straalen N.M."/>
            <person name="Roelofs D."/>
        </authorList>
    </citation>
    <scope>NUCLEOTIDE SEQUENCE [LARGE SCALE GENOMIC DNA]</scope>
    <source>
        <tissue evidence="2">Mixed pool</tissue>
    </source>
</reference>
<dbReference type="PANTHER" id="PTHR11060">
    <property type="entry name" value="PROTEIN MEMO1"/>
    <property type="match status" value="1"/>
</dbReference>
<evidence type="ECO:0000313" key="2">
    <source>
        <dbReference type="EMBL" id="ODM97608.1"/>
    </source>
</evidence>
<dbReference type="AlphaFoldDB" id="A0A1D2MXB8"/>
<dbReference type="STRING" id="48709.A0A1D2MXB8"/>
<keyword evidence="3" id="KW-1185">Reference proteome</keyword>
<gene>
    <name evidence="2" type="ORF">Ocin01_09084</name>
</gene>
<comment type="caution">
    <text evidence="2">The sequence shown here is derived from an EMBL/GenBank/DDBJ whole genome shotgun (WGS) entry which is preliminary data.</text>
</comment>
<evidence type="ECO:0000256" key="1">
    <source>
        <dbReference type="ARBA" id="ARBA00006315"/>
    </source>
</evidence>
<dbReference type="InterPro" id="IPR002737">
    <property type="entry name" value="MEMO1_fam"/>
</dbReference>
<dbReference type="CDD" id="cd07361">
    <property type="entry name" value="MEMO_like"/>
    <property type="match status" value="1"/>
</dbReference>
<dbReference type="OMA" id="NTICGKS"/>
<dbReference type="Gene3D" id="3.40.830.10">
    <property type="entry name" value="LigB-like"/>
    <property type="match status" value="1"/>
</dbReference>
<organism evidence="2 3">
    <name type="scientific">Orchesella cincta</name>
    <name type="common">Springtail</name>
    <name type="synonym">Podura cincta</name>
    <dbReference type="NCBI Taxonomy" id="48709"/>
    <lineage>
        <taxon>Eukaryota</taxon>
        <taxon>Metazoa</taxon>
        <taxon>Ecdysozoa</taxon>
        <taxon>Arthropoda</taxon>
        <taxon>Hexapoda</taxon>
        <taxon>Collembola</taxon>
        <taxon>Entomobryomorpha</taxon>
        <taxon>Entomobryoidea</taxon>
        <taxon>Orchesellidae</taxon>
        <taxon>Orchesellinae</taxon>
        <taxon>Orchesella</taxon>
    </lineage>
</organism>
<sequence>MNLSVDEDEHSLEMTIPYVAKIMEDCKNNFKIVPVMVGSLTPEKEAQYGAIFSPYLADPSNLFVISSDFCHWGGRFRYTYYDQSKGAIFESIQHLDRQGMDIIEQLNPSAFTDYLRKFGNTICGRHPIGVLLNAVNSLPPSEKAKLSLRFLKYAQSNQCYNQTDSSVSYAAASLIFNN</sequence>
<accession>A0A1D2MXB8</accession>
<proteinExistence type="inferred from homology"/>